<dbReference type="InterPro" id="IPR036314">
    <property type="entry name" value="SOD_C_sf"/>
</dbReference>
<feature type="binding site" evidence="6">
    <location>
        <position position="75"/>
    </location>
    <ligand>
        <name>Mn(2+)</name>
        <dbReference type="ChEBI" id="CHEBI:29035"/>
    </ligand>
</feature>
<dbReference type="Pfam" id="PF02777">
    <property type="entry name" value="Sod_Fe_C"/>
    <property type="match status" value="1"/>
</dbReference>
<keyword evidence="3 6" id="KW-0479">Metal-binding</keyword>
<dbReference type="SUPFAM" id="SSF54719">
    <property type="entry name" value="Fe,Mn superoxide dismutase (SOD), C-terminal domain"/>
    <property type="match status" value="1"/>
</dbReference>
<dbReference type="FunFam" id="1.10.287.990:FF:000002">
    <property type="entry name" value="Superoxide dismutase"/>
    <property type="match status" value="1"/>
</dbReference>
<dbReference type="Pfam" id="PF00081">
    <property type="entry name" value="Sod_Fe_N"/>
    <property type="match status" value="1"/>
</dbReference>
<dbReference type="InterPro" id="IPR001189">
    <property type="entry name" value="Mn/Fe_SOD"/>
</dbReference>
<dbReference type="Gene3D" id="3.55.40.20">
    <property type="entry name" value="Iron/manganese superoxide dismutase, C-terminal domain"/>
    <property type="match status" value="1"/>
</dbReference>
<dbReference type="PROSITE" id="PS00088">
    <property type="entry name" value="SOD_MN"/>
    <property type="match status" value="1"/>
</dbReference>
<evidence type="ECO:0000313" key="10">
    <source>
        <dbReference type="EMBL" id="MBI1625841.1"/>
    </source>
</evidence>
<comment type="caution">
    <text evidence="10">The sequence shown here is derived from an EMBL/GenBank/DDBJ whole genome shotgun (WGS) entry which is preliminary data.</text>
</comment>
<feature type="domain" description="Manganese/iron superoxide dismutase C-terminal" evidence="9">
    <location>
        <begin position="91"/>
        <end position="192"/>
    </location>
</feature>
<comment type="catalytic activity">
    <reaction evidence="7">
        <text>2 superoxide + 2 H(+) = H2O2 + O2</text>
        <dbReference type="Rhea" id="RHEA:20696"/>
        <dbReference type="ChEBI" id="CHEBI:15378"/>
        <dbReference type="ChEBI" id="CHEBI:15379"/>
        <dbReference type="ChEBI" id="CHEBI:16240"/>
        <dbReference type="ChEBI" id="CHEBI:18421"/>
        <dbReference type="EC" id="1.15.1.1"/>
    </reaction>
</comment>
<dbReference type="SUPFAM" id="SSF46609">
    <property type="entry name" value="Fe,Mn superoxide dismutase (SOD), N-terminal domain"/>
    <property type="match status" value="1"/>
</dbReference>
<evidence type="ECO:0000256" key="4">
    <source>
        <dbReference type="ARBA" id="ARBA00023002"/>
    </source>
</evidence>
<evidence type="ECO:0000256" key="2">
    <source>
        <dbReference type="ARBA" id="ARBA00012682"/>
    </source>
</evidence>
<evidence type="ECO:0000256" key="3">
    <source>
        <dbReference type="ARBA" id="ARBA00022723"/>
    </source>
</evidence>
<dbReference type="InterPro" id="IPR019833">
    <property type="entry name" value="Mn/Fe_SOD_BS"/>
</dbReference>
<dbReference type="GO" id="GO:0004784">
    <property type="term" value="F:superoxide dismutase activity"/>
    <property type="evidence" value="ECO:0007669"/>
    <property type="project" value="UniProtKB-EC"/>
</dbReference>
<dbReference type="PIRSF" id="PIRSF000349">
    <property type="entry name" value="SODismutase"/>
    <property type="match status" value="1"/>
</dbReference>
<protein>
    <recommendedName>
        <fullName evidence="2 7">Superoxide dismutase</fullName>
        <ecNumber evidence="2 7">1.15.1.1</ecNumber>
    </recommendedName>
</protein>
<comment type="similarity">
    <text evidence="1 7">Belongs to the iron/manganese superoxide dismutase family.</text>
</comment>
<evidence type="ECO:0000313" key="11">
    <source>
        <dbReference type="Proteomes" id="UP000530032"/>
    </source>
</evidence>
<dbReference type="RefSeq" id="WP_198460973.1">
    <property type="nucleotide sequence ID" value="NZ_JABBCQ020000013.1"/>
</dbReference>
<sequence>MERTLPPLPYAIDALAPFGYSQETLEFHHGKHHNAYVVKLNELQVGTEFENMDLEEVIKKSSGGIYNQAAQIWNHTFFWNCMTPNGGGAEPTGALADAINKKWGSYAEFKKAFVASAVGNFGSGWTWLVKKADGSVDIVNMGAAGTPLTTADKALLTVDVWEHAYYIDYRNARPKFVETFLEKLVNWKFAEANFAA</sequence>
<dbReference type="InterPro" id="IPR036324">
    <property type="entry name" value="Mn/Fe_SOD_N_sf"/>
</dbReference>
<accession>A0A843B4Y1</accession>
<dbReference type="PANTHER" id="PTHR42769:SF3">
    <property type="entry name" value="SUPEROXIDE DISMUTASE [FE] 2, CHLOROPLASTIC"/>
    <property type="match status" value="1"/>
</dbReference>
<feature type="binding site" evidence="6">
    <location>
        <position position="159"/>
    </location>
    <ligand>
        <name>Mn(2+)</name>
        <dbReference type="ChEBI" id="CHEBI:29035"/>
    </ligand>
</feature>
<dbReference type="EMBL" id="JABBCQ020000013">
    <property type="protein sequence ID" value="MBI1625841.1"/>
    <property type="molecule type" value="Genomic_DNA"/>
</dbReference>
<dbReference type="Proteomes" id="UP000530032">
    <property type="component" value="Unassembled WGS sequence"/>
</dbReference>
<evidence type="ECO:0000259" key="8">
    <source>
        <dbReference type="Pfam" id="PF00081"/>
    </source>
</evidence>
<gene>
    <name evidence="10" type="ORF">HF327_015170</name>
</gene>
<name>A0A843B4Y1_9BURK</name>
<organism evidence="10 11">
    <name type="scientific">Comamonas suwonensis</name>
    <dbReference type="NCBI Taxonomy" id="2606214"/>
    <lineage>
        <taxon>Bacteria</taxon>
        <taxon>Pseudomonadati</taxon>
        <taxon>Pseudomonadota</taxon>
        <taxon>Betaproteobacteria</taxon>
        <taxon>Burkholderiales</taxon>
        <taxon>Comamonadaceae</taxon>
        <taxon>Comamonas</taxon>
    </lineage>
</organism>
<feature type="binding site" evidence="6">
    <location>
        <position position="28"/>
    </location>
    <ligand>
        <name>Mn(2+)</name>
        <dbReference type="ChEBI" id="CHEBI:29035"/>
    </ligand>
</feature>
<dbReference type="AlphaFoldDB" id="A0A843B4Y1"/>
<feature type="binding site" evidence="6">
    <location>
        <position position="163"/>
    </location>
    <ligand>
        <name>Mn(2+)</name>
        <dbReference type="ChEBI" id="CHEBI:29035"/>
    </ligand>
</feature>
<dbReference type="PRINTS" id="PR01703">
    <property type="entry name" value="MNSODISMTASE"/>
</dbReference>
<feature type="domain" description="Manganese/iron superoxide dismutase N-terminal" evidence="8">
    <location>
        <begin position="4"/>
        <end position="83"/>
    </location>
</feature>
<keyword evidence="4 7" id="KW-0560">Oxidoreductase</keyword>
<proteinExistence type="inferred from homology"/>
<evidence type="ECO:0000256" key="5">
    <source>
        <dbReference type="ARBA" id="ARBA00023004"/>
    </source>
</evidence>
<evidence type="ECO:0000256" key="6">
    <source>
        <dbReference type="PIRSR" id="PIRSR000349-1"/>
    </source>
</evidence>
<dbReference type="PANTHER" id="PTHR42769">
    <property type="entry name" value="SUPEROXIDE DISMUTASE"/>
    <property type="match status" value="1"/>
</dbReference>
<evidence type="ECO:0000256" key="1">
    <source>
        <dbReference type="ARBA" id="ARBA00008714"/>
    </source>
</evidence>
<evidence type="ECO:0000256" key="7">
    <source>
        <dbReference type="RuleBase" id="RU000414"/>
    </source>
</evidence>
<dbReference type="InterPro" id="IPR019831">
    <property type="entry name" value="Mn/Fe_SOD_N"/>
</dbReference>
<dbReference type="Gene3D" id="1.10.287.990">
    <property type="entry name" value="Fe,Mn superoxide dismutase (SOD) domain"/>
    <property type="match status" value="1"/>
</dbReference>
<keyword evidence="11" id="KW-1185">Reference proteome</keyword>
<comment type="function">
    <text evidence="7">Destroys radicals which are normally produced within the cells and which are toxic to biological systems.</text>
</comment>
<evidence type="ECO:0000259" key="9">
    <source>
        <dbReference type="Pfam" id="PF02777"/>
    </source>
</evidence>
<dbReference type="InterPro" id="IPR019832">
    <property type="entry name" value="Mn/Fe_SOD_C"/>
</dbReference>
<dbReference type="EC" id="1.15.1.1" evidence="2 7"/>
<keyword evidence="5" id="KW-0408">Iron</keyword>
<reference evidence="10" key="1">
    <citation type="submission" date="2020-12" db="EMBL/GenBank/DDBJ databases">
        <title>Comamonas sp. nov., isolated from stream water.</title>
        <authorList>
            <person name="Park K.-H."/>
        </authorList>
    </citation>
    <scope>NUCLEOTIDE SEQUENCE</scope>
    <source>
        <strain evidence="10">EJ-4</strain>
    </source>
</reference>
<dbReference type="GO" id="GO:0046872">
    <property type="term" value="F:metal ion binding"/>
    <property type="evidence" value="ECO:0007669"/>
    <property type="project" value="UniProtKB-KW"/>
</dbReference>